<dbReference type="InterPro" id="IPR023214">
    <property type="entry name" value="HAD_sf"/>
</dbReference>
<dbReference type="OrthoDB" id="5431039at2"/>
<dbReference type="InterPro" id="IPR016769">
    <property type="entry name" value="Phage_SP01_Orf1"/>
</dbReference>
<keyword evidence="2" id="KW-1185">Reference proteome</keyword>
<dbReference type="PIRSF" id="PIRSF020079">
    <property type="entry name" value="UCP020079"/>
    <property type="match status" value="1"/>
</dbReference>
<dbReference type="RefSeq" id="WP_125466992.1">
    <property type="nucleotide sequence ID" value="NZ_RWBG01000001.1"/>
</dbReference>
<dbReference type="NCBIfam" id="NF046079">
    <property type="entry name" value="HAD_phos_BT0820"/>
    <property type="match status" value="1"/>
</dbReference>
<dbReference type="Gene3D" id="3.40.50.1000">
    <property type="entry name" value="HAD superfamily/HAD-like"/>
    <property type="match status" value="1"/>
</dbReference>
<dbReference type="AlphaFoldDB" id="A0A428K6B2"/>
<sequence>MNFQDKLIIAVDFDGTIVDDAYPKIGKPKLFAFETLKRLQQDGHRLILWTYRSGIRLEEAVAFCKENGITFYAVNKSFPEEKLDGKRSRKIHADLFIDDRNIGGFIGWGEVYQTITKETPNIPKRRKKGLFGFLKS</sequence>
<dbReference type="Proteomes" id="UP000270620">
    <property type="component" value="Unassembled WGS sequence"/>
</dbReference>
<evidence type="ECO:0000313" key="1">
    <source>
        <dbReference type="EMBL" id="RSK42004.1"/>
    </source>
</evidence>
<evidence type="ECO:0000313" key="2">
    <source>
        <dbReference type="Proteomes" id="UP000270620"/>
    </source>
</evidence>
<comment type="caution">
    <text evidence="1">The sequence shown here is derived from an EMBL/GenBank/DDBJ whole genome shotgun (WGS) entry which is preliminary data.</text>
</comment>
<keyword evidence="1" id="KW-0378">Hydrolase</keyword>
<dbReference type="SUPFAM" id="SSF56784">
    <property type="entry name" value="HAD-like"/>
    <property type="match status" value="1"/>
</dbReference>
<organism evidence="1 2">
    <name type="scientific">Mangrovimonas spongiae</name>
    <dbReference type="NCBI Taxonomy" id="2494697"/>
    <lineage>
        <taxon>Bacteria</taxon>
        <taxon>Pseudomonadati</taxon>
        <taxon>Bacteroidota</taxon>
        <taxon>Flavobacteriia</taxon>
        <taxon>Flavobacteriales</taxon>
        <taxon>Flavobacteriaceae</taxon>
        <taxon>Mangrovimonas</taxon>
    </lineage>
</organism>
<protein>
    <submittedName>
        <fullName evidence="1">Hydrolase</fullName>
    </submittedName>
</protein>
<name>A0A428K6B2_9FLAO</name>
<proteinExistence type="predicted"/>
<dbReference type="GO" id="GO:0016787">
    <property type="term" value="F:hydrolase activity"/>
    <property type="evidence" value="ECO:0007669"/>
    <property type="project" value="UniProtKB-KW"/>
</dbReference>
<dbReference type="EMBL" id="RWBG01000001">
    <property type="protein sequence ID" value="RSK42004.1"/>
    <property type="molecule type" value="Genomic_DNA"/>
</dbReference>
<dbReference type="InterPro" id="IPR036412">
    <property type="entry name" value="HAD-like_sf"/>
</dbReference>
<reference evidence="1 2" key="1">
    <citation type="submission" date="2018-12" db="EMBL/GenBank/DDBJ databases">
        <title>Mangrovimonas spongiae sp. nov., a novel member of the genus Mangrovimonas isolated from marine sponge.</title>
        <authorList>
            <person name="Zhuang L."/>
            <person name="Luo L."/>
        </authorList>
    </citation>
    <scope>NUCLEOTIDE SEQUENCE [LARGE SCALE GENOMIC DNA]</scope>
    <source>
        <strain evidence="1 2">HN-E26</strain>
    </source>
</reference>
<accession>A0A428K6B2</accession>
<gene>
    <name evidence="1" type="ORF">EJA19_03740</name>
</gene>